<dbReference type="RefSeq" id="WP_030005461.1">
    <property type="nucleotide sequence ID" value="NC_022549.1"/>
</dbReference>
<keyword evidence="1" id="KW-0812">Transmembrane</keyword>
<keyword evidence="1" id="KW-0472">Membrane</keyword>
<keyword evidence="3" id="KW-1185">Reference proteome</keyword>
<accession>U4KTF7</accession>
<organism evidence="2 3">
    <name type="scientific">Acholeplasma brassicae</name>
    <dbReference type="NCBI Taxonomy" id="61635"/>
    <lineage>
        <taxon>Bacteria</taxon>
        <taxon>Bacillati</taxon>
        <taxon>Mycoplasmatota</taxon>
        <taxon>Mollicutes</taxon>
        <taxon>Acholeplasmatales</taxon>
        <taxon>Acholeplasmataceae</taxon>
        <taxon>Acholeplasma</taxon>
    </lineage>
</organism>
<keyword evidence="1" id="KW-1133">Transmembrane helix</keyword>
<name>U4KTF7_9MOLU</name>
<dbReference type="Proteomes" id="UP000032737">
    <property type="component" value="Chromosome"/>
</dbReference>
<dbReference type="STRING" id="61635.BN85315880"/>
<evidence type="ECO:0000256" key="1">
    <source>
        <dbReference type="SAM" id="Phobius"/>
    </source>
</evidence>
<evidence type="ECO:0000313" key="2">
    <source>
        <dbReference type="EMBL" id="CCV66609.1"/>
    </source>
</evidence>
<protein>
    <submittedName>
        <fullName evidence="2">Uncharacterized protein</fullName>
    </submittedName>
</protein>
<dbReference type="AlphaFoldDB" id="U4KTF7"/>
<evidence type="ECO:0000313" key="3">
    <source>
        <dbReference type="Proteomes" id="UP000032737"/>
    </source>
</evidence>
<reference evidence="2 3" key="1">
    <citation type="journal article" date="2013" name="J. Mol. Microbiol. Biotechnol.">
        <title>Analysis of the Complete Genomes of Acholeplasma brassicae , A. palmae and A. laidlawii and Their Comparison to the Obligate Parasites from ' Candidatus Phytoplasma'.</title>
        <authorList>
            <person name="Kube M."/>
            <person name="Siewert C."/>
            <person name="Migdoll A.M."/>
            <person name="Duduk B."/>
            <person name="Holz S."/>
            <person name="Rabus R."/>
            <person name="Seemuller E."/>
            <person name="Mitrovic J."/>
            <person name="Muller I."/>
            <person name="Buttner C."/>
            <person name="Reinhardt R."/>
        </authorList>
    </citation>
    <scope>NUCLEOTIDE SEQUENCE [LARGE SCALE GENOMIC DNA]</scope>
    <source>
        <strain evidence="3">0502</strain>
    </source>
</reference>
<dbReference type="HOGENOM" id="CLU_1431729_0_0_14"/>
<dbReference type="KEGG" id="abra:BN85315880"/>
<gene>
    <name evidence="2" type="ORF">BN85315880</name>
</gene>
<sequence length="189" mass="21504">MPRVEKKAVNKQPAKKNQVNQKKQVDAKIIKIGAVIGLLAILGVLAYLLLDKYVFTEKEPNYNRFETLEHLTLDEYKYLIGTNEDQDDAITDVFHDIYIFVYNGNYDECTTCEDLEEIVKDAASKAKEKGYSFFVLNYNEYNEIQTEVSGLQLPSRPGLIHIEGEAIAETEGVLTVKTQIEYKLATISK</sequence>
<feature type="transmembrane region" description="Helical" evidence="1">
    <location>
        <begin position="29"/>
        <end position="50"/>
    </location>
</feature>
<proteinExistence type="predicted"/>
<dbReference type="EMBL" id="FO681348">
    <property type="protein sequence ID" value="CCV66609.1"/>
    <property type="molecule type" value="Genomic_DNA"/>
</dbReference>